<dbReference type="Proteomes" id="UP000195963">
    <property type="component" value="Unassembled WGS sequence"/>
</dbReference>
<gene>
    <name evidence="1" type="ORF">PMAL9190_01133</name>
</gene>
<proteinExistence type="predicted"/>
<protein>
    <submittedName>
        <fullName evidence="1">Uncharacterized protein</fullName>
    </submittedName>
</protein>
<dbReference type="RefSeq" id="WP_087844302.1">
    <property type="nucleotide sequence ID" value="NZ_FYAK01000002.1"/>
</dbReference>
<sequence>MYAINNDYYRGAFTINTTISGSGVVQGYCWCLSSTSTTITIEIAEDQAIDSESLPLLGYGCSGWIYELPLTFEPDKIEATIDTAMKLFRENKLTYFPAVTCSCSDL</sequence>
<reference evidence="2" key="1">
    <citation type="submission" date="2017-06" db="EMBL/GenBank/DDBJ databases">
        <authorList>
            <person name="Rodrigo-Torres L."/>
            <person name="Arahal R.D."/>
            <person name="Lucena T."/>
        </authorList>
    </citation>
    <scope>NUCLEOTIDE SEQUENCE [LARGE SCALE GENOMIC DNA]</scope>
    <source>
        <strain evidence="2">CECT 9190</strain>
    </source>
</reference>
<evidence type="ECO:0000313" key="1">
    <source>
        <dbReference type="EMBL" id="SMY33674.1"/>
    </source>
</evidence>
<dbReference type="EMBL" id="FYAK01000002">
    <property type="protein sequence ID" value="SMY33674.1"/>
    <property type="molecule type" value="Genomic_DNA"/>
</dbReference>
<organism evidence="1 2">
    <name type="scientific">Photobacterium malacitanum</name>
    <dbReference type="NCBI Taxonomy" id="2204294"/>
    <lineage>
        <taxon>Bacteria</taxon>
        <taxon>Pseudomonadati</taxon>
        <taxon>Pseudomonadota</taxon>
        <taxon>Gammaproteobacteria</taxon>
        <taxon>Vibrionales</taxon>
        <taxon>Vibrionaceae</taxon>
        <taxon>Photobacterium</taxon>
    </lineage>
</organism>
<accession>A0A1Y6MAV5</accession>
<dbReference type="AlphaFoldDB" id="A0A1Y6MAV5"/>
<keyword evidence="2" id="KW-1185">Reference proteome</keyword>
<evidence type="ECO:0000313" key="2">
    <source>
        <dbReference type="Proteomes" id="UP000195963"/>
    </source>
</evidence>
<name>A0A1Y6MAV5_9GAMM</name>